<sequence>MRRFLATTTALAALSALAATATACAIELEAEEAHAARSFAYSGAELTITSSLGGLRILPGTGDTVKVDRWLRGKAAEPDQSSWSLRDGTLRLTAECAGVLGDCGARYHIRVPPRVRLKVNSHDDGVTLNDLTQDVEVAASGPIRAYGTSGALRLLGDDDVIVGDRLRSARVHARADGGPINLSFAEPPDDVDVRSRDGRVTTTLPRASYAIKARSEEGEERCELDSRRSSRTIVARSTGGDVRVLAR</sequence>
<organism evidence="2 3">
    <name type="scientific">Thermocatellispora tengchongensis</name>
    <dbReference type="NCBI Taxonomy" id="1073253"/>
    <lineage>
        <taxon>Bacteria</taxon>
        <taxon>Bacillati</taxon>
        <taxon>Actinomycetota</taxon>
        <taxon>Actinomycetes</taxon>
        <taxon>Streptosporangiales</taxon>
        <taxon>Streptosporangiaceae</taxon>
        <taxon>Thermocatellispora</taxon>
    </lineage>
</organism>
<proteinExistence type="predicted"/>
<comment type="caution">
    <text evidence="2">The sequence shown here is derived from an EMBL/GenBank/DDBJ whole genome shotgun (WGS) entry which is preliminary data.</text>
</comment>
<protein>
    <recommendedName>
        <fullName evidence="4">Adhesin domain-containing protein</fullName>
    </recommendedName>
</protein>
<keyword evidence="1" id="KW-0732">Signal</keyword>
<evidence type="ECO:0008006" key="4">
    <source>
        <dbReference type="Google" id="ProtNLM"/>
    </source>
</evidence>
<feature type="signal peptide" evidence="1">
    <location>
        <begin position="1"/>
        <end position="25"/>
    </location>
</feature>
<feature type="chain" id="PRO_5032349250" description="Adhesin domain-containing protein" evidence="1">
    <location>
        <begin position="26"/>
        <end position="247"/>
    </location>
</feature>
<dbReference type="Proteomes" id="UP000578449">
    <property type="component" value="Unassembled WGS sequence"/>
</dbReference>
<evidence type="ECO:0000256" key="1">
    <source>
        <dbReference type="SAM" id="SignalP"/>
    </source>
</evidence>
<accession>A0A840PL93</accession>
<evidence type="ECO:0000313" key="2">
    <source>
        <dbReference type="EMBL" id="MBB5139719.1"/>
    </source>
</evidence>
<dbReference type="PROSITE" id="PS51257">
    <property type="entry name" value="PROKAR_LIPOPROTEIN"/>
    <property type="match status" value="1"/>
</dbReference>
<name>A0A840PL93_9ACTN</name>
<dbReference type="AlphaFoldDB" id="A0A840PL93"/>
<evidence type="ECO:0000313" key="3">
    <source>
        <dbReference type="Proteomes" id="UP000578449"/>
    </source>
</evidence>
<gene>
    <name evidence="2" type="ORF">HNP84_009483</name>
</gene>
<reference evidence="2 3" key="1">
    <citation type="submission" date="2020-08" db="EMBL/GenBank/DDBJ databases">
        <title>Genomic Encyclopedia of Type Strains, Phase IV (KMG-IV): sequencing the most valuable type-strain genomes for metagenomic binning, comparative biology and taxonomic classification.</title>
        <authorList>
            <person name="Goeker M."/>
        </authorList>
    </citation>
    <scope>NUCLEOTIDE SEQUENCE [LARGE SCALE GENOMIC DNA]</scope>
    <source>
        <strain evidence="2 3">DSM 45615</strain>
    </source>
</reference>
<keyword evidence="3" id="KW-1185">Reference proteome</keyword>
<dbReference type="EMBL" id="JACHGN010000032">
    <property type="protein sequence ID" value="MBB5139719.1"/>
    <property type="molecule type" value="Genomic_DNA"/>
</dbReference>
<dbReference type="RefSeq" id="WP_185056538.1">
    <property type="nucleotide sequence ID" value="NZ_BAABIX010000034.1"/>
</dbReference>